<dbReference type="InterPro" id="IPR001338">
    <property type="entry name" value="Class_I_Hydrophobin"/>
</dbReference>
<evidence type="ECO:0000256" key="3">
    <source>
        <dbReference type="ARBA" id="ARBA00022512"/>
    </source>
</evidence>
<proteinExistence type="inferred from homology"/>
<evidence type="ECO:0000256" key="5">
    <source>
        <dbReference type="ARBA" id="ARBA00022729"/>
    </source>
</evidence>
<dbReference type="EMBL" id="JBANRG010000001">
    <property type="protein sequence ID" value="KAK7472328.1"/>
    <property type="molecule type" value="Genomic_DNA"/>
</dbReference>
<accession>A0ABR1K4G8</accession>
<keyword evidence="10" id="KW-1185">Reference proteome</keyword>
<keyword evidence="3 8" id="KW-0134">Cell wall</keyword>
<comment type="caution">
    <text evidence="9">The sequence shown here is derived from an EMBL/GenBank/DDBJ whole genome shotgun (WGS) entry which is preliminary data.</text>
</comment>
<keyword evidence="5 8" id="KW-0732">Signal</keyword>
<dbReference type="PROSITE" id="PS00956">
    <property type="entry name" value="HYDROPHOBIN"/>
    <property type="match status" value="1"/>
</dbReference>
<comment type="similarity">
    <text evidence="2 8">Belongs to the fungal hydrophobin family.</text>
</comment>
<comment type="subunit">
    <text evidence="7">Self-assembles to form functional amyloid fibrils called rodlets. Self-assembly into fibrillar rodlets occurs spontaneously at hydrophobic:hydrophilic interfaces and the rodlets further associate laterally to form amphipathic monolayers.</text>
</comment>
<protein>
    <recommendedName>
        <fullName evidence="8">Hydrophobin</fullName>
    </recommendedName>
</protein>
<gene>
    <name evidence="9" type="ORF">VKT23_000447</name>
</gene>
<dbReference type="SMART" id="SM00075">
    <property type="entry name" value="HYDRO"/>
    <property type="match status" value="1"/>
</dbReference>
<evidence type="ECO:0000256" key="6">
    <source>
        <dbReference type="ARBA" id="ARBA00023157"/>
    </source>
</evidence>
<sequence length="128" mass="13055">MFARTSSFVLFVLFTLPLLATASAVPQSNIKAHVSDLEARQTNGQCQTGTLSCCSSVQSTQSNPLLGLLLGLLGIVLGPINAEVGLNCSPISVIGVGGNSCTAQPACCQDNNFNGLITVGCSPVSISL</sequence>
<feature type="signal peptide" evidence="8">
    <location>
        <begin position="1"/>
        <end position="24"/>
    </location>
</feature>
<evidence type="ECO:0000256" key="7">
    <source>
        <dbReference type="ARBA" id="ARBA00093546"/>
    </source>
</evidence>
<dbReference type="Pfam" id="PF01185">
    <property type="entry name" value="Hydrophobin"/>
    <property type="match status" value="1"/>
</dbReference>
<keyword evidence="4 8" id="KW-0964">Secreted</keyword>
<dbReference type="Proteomes" id="UP001498398">
    <property type="component" value="Unassembled WGS sequence"/>
</dbReference>
<evidence type="ECO:0000313" key="10">
    <source>
        <dbReference type="Proteomes" id="UP001498398"/>
    </source>
</evidence>
<name>A0ABR1K4G8_9AGAR</name>
<keyword evidence="6 8" id="KW-1015">Disulfide bond</keyword>
<organism evidence="9 10">
    <name type="scientific">Marasmiellus scandens</name>
    <dbReference type="NCBI Taxonomy" id="2682957"/>
    <lineage>
        <taxon>Eukaryota</taxon>
        <taxon>Fungi</taxon>
        <taxon>Dikarya</taxon>
        <taxon>Basidiomycota</taxon>
        <taxon>Agaricomycotina</taxon>
        <taxon>Agaricomycetes</taxon>
        <taxon>Agaricomycetidae</taxon>
        <taxon>Agaricales</taxon>
        <taxon>Marasmiineae</taxon>
        <taxon>Omphalotaceae</taxon>
        <taxon>Marasmiellus</taxon>
    </lineage>
</organism>
<evidence type="ECO:0000256" key="4">
    <source>
        <dbReference type="ARBA" id="ARBA00022525"/>
    </source>
</evidence>
<comment type="subcellular location">
    <subcellularLocation>
        <location evidence="1 8">Secreted</location>
        <location evidence="1 8">Cell wall</location>
    </subcellularLocation>
</comment>
<evidence type="ECO:0000256" key="1">
    <source>
        <dbReference type="ARBA" id="ARBA00004191"/>
    </source>
</evidence>
<evidence type="ECO:0000256" key="8">
    <source>
        <dbReference type="RuleBase" id="RU365009"/>
    </source>
</evidence>
<dbReference type="InterPro" id="IPR019778">
    <property type="entry name" value="Class_I_Hydrophobin_CS"/>
</dbReference>
<evidence type="ECO:0000256" key="2">
    <source>
        <dbReference type="ARBA" id="ARBA00010446"/>
    </source>
</evidence>
<evidence type="ECO:0000313" key="9">
    <source>
        <dbReference type="EMBL" id="KAK7472328.1"/>
    </source>
</evidence>
<dbReference type="CDD" id="cd23507">
    <property type="entry name" value="hydrophobin_I"/>
    <property type="match status" value="1"/>
</dbReference>
<feature type="chain" id="PRO_5044994968" description="Hydrophobin" evidence="8">
    <location>
        <begin position="25"/>
        <end position="128"/>
    </location>
</feature>
<reference evidence="9 10" key="1">
    <citation type="submission" date="2024-01" db="EMBL/GenBank/DDBJ databases">
        <title>A draft genome for the cacao thread blight pathogen Marasmiellus scandens.</title>
        <authorList>
            <person name="Baruah I.K."/>
            <person name="Leung J."/>
            <person name="Bukari Y."/>
            <person name="Amoako-Attah I."/>
            <person name="Meinhardt L.W."/>
            <person name="Bailey B.A."/>
            <person name="Cohen S.P."/>
        </authorList>
    </citation>
    <scope>NUCLEOTIDE SEQUENCE [LARGE SCALE GENOMIC DNA]</scope>
    <source>
        <strain evidence="9 10">GH-19</strain>
    </source>
</reference>